<dbReference type="SUPFAM" id="SSF46785">
    <property type="entry name" value="Winged helix' DNA-binding domain"/>
    <property type="match status" value="1"/>
</dbReference>
<dbReference type="Pfam" id="PF00155">
    <property type="entry name" value="Aminotran_1_2"/>
    <property type="match status" value="1"/>
</dbReference>
<dbReference type="OrthoDB" id="9808770at2"/>
<feature type="domain" description="HTH gntR-type" evidence="6">
    <location>
        <begin position="30"/>
        <end position="98"/>
    </location>
</feature>
<dbReference type="InterPro" id="IPR051446">
    <property type="entry name" value="HTH_trans_reg/aminotransferase"/>
</dbReference>
<dbReference type="GO" id="GO:0003700">
    <property type="term" value="F:DNA-binding transcription factor activity"/>
    <property type="evidence" value="ECO:0007669"/>
    <property type="project" value="InterPro"/>
</dbReference>
<dbReference type="PRINTS" id="PR00035">
    <property type="entry name" value="HTHGNTR"/>
</dbReference>
<dbReference type="PROSITE" id="PS50949">
    <property type="entry name" value="HTH_GNTR"/>
    <property type="match status" value="1"/>
</dbReference>
<organism evidence="8 9">
    <name type="scientific">Haematobacter missouriensis</name>
    <dbReference type="NCBI Taxonomy" id="366616"/>
    <lineage>
        <taxon>Bacteria</taxon>
        <taxon>Pseudomonadati</taxon>
        <taxon>Pseudomonadota</taxon>
        <taxon>Alphaproteobacteria</taxon>
        <taxon>Rhodobacterales</taxon>
        <taxon>Paracoccaceae</taxon>
        <taxon>Haematobacter</taxon>
    </lineage>
</organism>
<dbReference type="AlphaFoldDB" id="A0A212AII1"/>
<dbReference type="GO" id="GO:0003677">
    <property type="term" value="F:DNA binding"/>
    <property type="evidence" value="ECO:0007669"/>
    <property type="project" value="UniProtKB-KW"/>
</dbReference>
<evidence type="ECO:0000256" key="4">
    <source>
        <dbReference type="ARBA" id="ARBA00023125"/>
    </source>
</evidence>
<dbReference type="RefSeq" id="WP_088234059.1">
    <property type="nucleotide sequence ID" value="NZ_CALUEG010000051.1"/>
</dbReference>
<dbReference type="Proteomes" id="UP000196640">
    <property type="component" value="Unassembled WGS sequence"/>
</dbReference>
<evidence type="ECO:0000256" key="2">
    <source>
        <dbReference type="ARBA" id="ARBA00022898"/>
    </source>
</evidence>
<dbReference type="EMBL" id="NIPX01000045">
    <property type="protein sequence ID" value="OWJ81216.1"/>
    <property type="molecule type" value="Genomic_DNA"/>
</dbReference>
<accession>A0A212AII1</accession>
<keyword evidence="5" id="KW-0804">Transcription</keyword>
<dbReference type="EMBL" id="NIPV01000015">
    <property type="protein sequence ID" value="OWJ77792.1"/>
    <property type="molecule type" value="Genomic_DNA"/>
</dbReference>
<evidence type="ECO:0000313" key="8">
    <source>
        <dbReference type="EMBL" id="OWJ81216.1"/>
    </source>
</evidence>
<evidence type="ECO:0000313" key="7">
    <source>
        <dbReference type="EMBL" id="OWJ77792.1"/>
    </source>
</evidence>
<dbReference type="InterPro" id="IPR036390">
    <property type="entry name" value="WH_DNA-bd_sf"/>
</dbReference>
<evidence type="ECO:0000256" key="1">
    <source>
        <dbReference type="ARBA" id="ARBA00005384"/>
    </source>
</evidence>
<gene>
    <name evidence="8" type="ORF">CDV52_19155</name>
    <name evidence="7" type="ORF">CDV53_04690</name>
</gene>
<dbReference type="InterPro" id="IPR015421">
    <property type="entry name" value="PyrdxlP-dep_Trfase_major"/>
</dbReference>
<keyword evidence="4" id="KW-0238">DNA-binding</keyword>
<evidence type="ECO:0000256" key="3">
    <source>
        <dbReference type="ARBA" id="ARBA00023015"/>
    </source>
</evidence>
<dbReference type="CDD" id="cd00609">
    <property type="entry name" value="AAT_like"/>
    <property type="match status" value="1"/>
</dbReference>
<dbReference type="SMART" id="SM00345">
    <property type="entry name" value="HTH_GNTR"/>
    <property type="match status" value="1"/>
</dbReference>
<reference evidence="9" key="1">
    <citation type="submission" date="2016-11" db="EMBL/GenBank/DDBJ databases">
        <title>Comparison of Traditional DNA-DNA Hybridization with In Silico Genomic Analysis.</title>
        <authorList>
            <person name="Nicholson A.C."/>
            <person name="Humrighouse B.W."/>
            <person name="Graziano J."/>
            <person name="Lasker B."/>
            <person name="Whitney A.M."/>
            <person name="Mcquiston J.R."/>
            <person name="Bell M."/>
        </authorList>
    </citation>
    <scope>NUCLEOTIDE SEQUENCE [LARGE SCALE GENOMIC DNA]</scope>
    <source>
        <strain evidence="9">H2381</strain>
    </source>
</reference>
<dbReference type="GO" id="GO:0030170">
    <property type="term" value="F:pyridoxal phosphate binding"/>
    <property type="evidence" value="ECO:0007669"/>
    <property type="project" value="InterPro"/>
</dbReference>
<evidence type="ECO:0000259" key="6">
    <source>
        <dbReference type="PROSITE" id="PS50949"/>
    </source>
</evidence>
<dbReference type="Gene3D" id="3.40.640.10">
    <property type="entry name" value="Type I PLP-dependent aspartate aminotransferase-like (Major domain)"/>
    <property type="match status" value="1"/>
</dbReference>
<keyword evidence="3" id="KW-0805">Transcription regulation</keyword>
<dbReference type="PANTHER" id="PTHR46577">
    <property type="entry name" value="HTH-TYPE TRANSCRIPTIONAL REGULATORY PROTEIN GABR"/>
    <property type="match status" value="1"/>
</dbReference>
<keyword evidence="2" id="KW-0663">Pyridoxal phosphate</keyword>
<proteinExistence type="inferred from homology"/>
<keyword evidence="10" id="KW-1185">Reference proteome</keyword>
<comment type="caution">
    <text evidence="8">The sequence shown here is derived from an EMBL/GenBank/DDBJ whole genome shotgun (WGS) entry which is preliminary data.</text>
</comment>
<comment type="similarity">
    <text evidence="1">In the C-terminal section; belongs to the class-I pyridoxal-phosphate-dependent aminotransferase family.</text>
</comment>
<dbReference type="InterPro" id="IPR004839">
    <property type="entry name" value="Aminotransferase_I/II_large"/>
</dbReference>
<reference evidence="8 10" key="2">
    <citation type="submission" date="2016-11" db="EMBL/GenBank/DDBJ databases">
        <title>Comparison of Traditional DNA-DNA Hybridization with In Silico Genomic Analysis.</title>
        <authorList>
            <person name="Nicholson A.C."/>
            <person name="Sammons S."/>
            <person name="Humrighouse B.W."/>
            <person name="Graziano J."/>
            <person name="Lasker B."/>
            <person name="Whitney A.M."/>
            <person name="Mcquiston J.R."/>
        </authorList>
    </citation>
    <scope>NUCLEOTIDE SEQUENCE [LARGE SCALE GENOMIC DNA]</scope>
    <source>
        <strain evidence="7 10">H1892</strain>
        <strain evidence="8">H2381</strain>
    </source>
</reference>
<dbReference type="Pfam" id="PF00392">
    <property type="entry name" value="GntR"/>
    <property type="match status" value="1"/>
</dbReference>
<name>A0A212AII1_9RHOB</name>
<evidence type="ECO:0000256" key="5">
    <source>
        <dbReference type="ARBA" id="ARBA00023163"/>
    </source>
</evidence>
<dbReference type="InterPro" id="IPR000524">
    <property type="entry name" value="Tscrpt_reg_HTH_GntR"/>
</dbReference>
<dbReference type="Proteomes" id="UP000214673">
    <property type="component" value="Unassembled WGS sequence"/>
</dbReference>
<evidence type="ECO:0000313" key="10">
    <source>
        <dbReference type="Proteomes" id="UP000214673"/>
    </source>
</evidence>
<dbReference type="PANTHER" id="PTHR46577:SF1">
    <property type="entry name" value="HTH-TYPE TRANSCRIPTIONAL REGULATORY PROTEIN GABR"/>
    <property type="match status" value="1"/>
</dbReference>
<dbReference type="CDD" id="cd07377">
    <property type="entry name" value="WHTH_GntR"/>
    <property type="match status" value="1"/>
</dbReference>
<dbReference type="InterPro" id="IPR015424">
    <property type="entry name" value="PyrdxlP-dep_Trfase"/>
</dbReference>
<dbReference type="InterPro" id="IPR036388">
    <property type="entry name" value="WH-like_DNA-bd_sf"/>
</dbReference>
<protein>
    <submittedName>
        <fullName evidence="8">GntR family transcriptional regulator</fullName>
    </submittedName>
</protein>
<sequence length="502" mass="54770">MGSRHAGATSRLPSLIRPQQMRREKELGAASLTQGLAAELRRLIQAGRLARGERLPASRILAKDLGLSRNTVTAAYAQLVAEGYLATRTGAGTYVEHRLPEDNLPQSPTPRNWAAEEPTLARRAAAALDLNPAWQRSGQFALSPGVPALDLYPREAFARIARSYWRGAARRDLGYGNEDDELRAELVRYLSQARGLDCRPEQVIVVGSSLQAFMLIAHVLCDVGDGVVIEDPGYATAAAMLTATGLRPCPEPVDGQGLDATRFSLAAMEARLAIVSPVAQYPYGCDMTPARRDALCRWALERRVWLVEDDFNSEHRWEGTPLPPLAAGPAAGQIIHVSSLNRVLAPGLKLAYLVVPERLIPAFSGMSDILSLAAPGAHQRIVADFMASGGLAAHLRQMRSIYRERAEALAAALDRRLRTVFEIPAVQAGLHMTLRARLPLDDARLSLLLRRRWIDAPALSSYALLRRDLRGLVLGFGNTPPRSMEMLVSRIAESLGELETTS</sequence>
<dbReference type="SUPFAM" id="SSF53383">
    <property type="entry name" value="PLP-dependent transferases"/>
    <property type="match status" value="1"/>
</dbReference>
<evidence type="ECO:0000313" key="9">
    <source>
        <dbReference type="Proteomes" id="UP000196640"/>
    </source>
</evidence>
<dbReference type="Gene3D" id="1.10.10.10">
    <property type="entry name" value="Winged helix-like DNA-binding domain superfamily/Winged helix DNA-binding domain"/>
    <property type="match status" value="1"/>
</dbReference>